<proteinExistence type="predicted"/>
<evidence type="ECO:0000313" key="1">
    <source>
        <dbReference type="Proteomes" id="UP000887576"/>
    </source>
</evidence>
<evidence type="ECO:0000313" key="2">
    <source>
        <dbReference type="WBParaSite" id="JU765_v2.g12274.t1"/>
    </source>
</evidence>
<accession>A0AC34Q2U2</accession>
<organism evidence="1 2">
    <name type="scientific">Panagrolaimus sp. JU765</name>
    <dbReference type="NCBI Taxonomy" id="591449"/>
    <lineage>
        <taxon>Eukaryota</taxon>
        <taxon>Metazoa</taxon>
        <taxon>Ecdysozoa</taxon>
        <taxon>Nematoda</taxon>
        <taxon>Chromadorea</taxon>
        <taxon>Rhabditida</taxon>
        <taxon>Tylenchina</taxon>
        <taxon>Panagrolaimomorpha</taxon>
        <taxon>Panagrolaimoidea</taxon>
        <taxon>Panagrolaimidae</taxon>
        <taxon>Panagrolaimus</taxon>
    </lineage>
</organism>
<reference evidence="2" key="1">
    <citation type="submission" date="2022-11" db="UniProtKB">
        <authorList>
            <consortium name="WormBaseParasite"/>
        </authorList>
    </citation>
    <scope>IDENTIFICATION</scope>
</reference>
<dbReference type="Proteomes" id="UP000887576">
    <property type="component" value="Unplaced"/>
</dbReference>
<name>A0AC34Q2U2_9BILA</name>
<sequence length="787" mass="89811">MFFIILITLTIGEAWSYSTCGSCPQGTSCDTNTGICRQFRPPDDGSSFNRCSNVNCAYGQQCDQNTGRCVTFRDPSRNPSQSRCSYIQCPTGYQCDWNYGICRNFRDPSVKSCENILCPQGTTCDSNTGICRQFRPPSFARRSSANYCQMAKCPNNFSCDPTDGVCKIKKRQVSEQENSAQVFYAQTVPSHPPSPSIAWQRPTGDFCPPNSVYTECGSRCPYTCTELYPRCANNQENCIGTCQCNNGFVQASRVNVTCVPARECGEINEFVCAGLKCPKEMVCTDGYCNPVNCPPILKPHLARGCEYELIRDKRNCVGKMCLKNIICLLIFCFQICEINSEELPAKGQNLIILLVDGYGAELFNRTNAAIRVGAETMLMNGVQAEYLRPVFPTQSYPNWFSLATGLYVESHNFTSDFMFDEDKGIFFEKDEGANDTNHIWWENLPDPLWYTAGKAGVDIHCFWFATCHRAHKDIIVKVPQDRRHSFKNKNILDPFPHLPRIMKYIKKYQPYRQQLVLLRYNGVEHALKNFGEENNAINDALSNVDTLIRKIQEEMDANSLFDSTNFIVLSDHGLMEIYEDEKFYIEDCLSDLSKVKRVVNSMSMMMVYPEEDQEDTVFFELKVCDQWAPMGDYEGDETPLVSIYRKYEIPDHYHWKNAKNIAPIVIIPRPGAILQTRHVSANELSEVHAKDMKMLSGWDNDYHELHGIFMARGPAFKIEHKIPSIEIVDIYQLVMNVLGVEPAHKHNGTWETVEDLLSDGWESRVESRAPTTHFVPLFLLSFFYWFL</sequence>
<protein>
    <submittedName>
        <fullName evidence="2">TIL domain-containing protein</fullName>
    </submittedName>
</protein>
<dbReference type="WBParaSite" id="JU765_v2.g12274.t1">
    <property type="protein sequence ID" value="JU765_v2.g12274.t1"/>
    <property type="gene ID" value="JU765_v2.g12274"/>
</dbReference>